<dbReference type="AlphaFoldDB" id="A0A2S2E247"/>
<evidence type="ECO:0000256" key="7">
    <source>
        <dbReference type="ARBA" id="ARBA00023136"/>
    </source>
</evidence>
<dbReference type="KEGG" id="salh:HMF8227_00835"/>
<dbReference type="CDD" id="cd06261">
    <property type="entry name" value="TM_PBP2"/>
    <property type="match status" value="1"/>
</dbReference>
<comment type="subcellular location">
    <subcellularLocation>
        <location evidence="1">Cell inner membrane</location>
        <topology evidence="1">Multi-pass membrane protein</topology>
    </subcellularLocation>
    <subcellularLocation>
        <location evidence="9">Cell membrane</location>
        <topology evidence="9">Multi-pass membrane protein</topology>
    </subcellularLocation>
</comment>
<dbReference type="OrthoDB" id="9805884at2"/>
<evidence type="ECO:0000256" key="9">
    <source>
        <dbReference type="RuleBase" id="RU363032"/>
    </source>
</evidence>
<dbReference type="Proteomes" id="UP000245728">
    <property type="component" value="Chromosome"/>
</dbReference>
<dbReference type="GO" id="GO:0055085">
    <property type="term" value="P:transmembrane transport"/>
    <property type="evidence" value="ECO:0007669"/>
    <property type="project" value="InterPro"/>
</dbReference>
<dbReference type="Pfam" id="PF00528">
    <property type="entry name" value="BPD_transp_1"/>
    <property type="match status" value="1"/>
</dbReference>
<dbReference type="PANTHER" id="PTHR43386">
    <property type="entry name" value="OLIGOPEPTIDE TRANSPORT SYSTEM PERMEASE PROTEIN APPC"/>
    <property type="match status" value="1"/>
</dbReference>
<gene>
    <name evidence="11" type="ORF">HMF8227_00835</name>
</gene>
<dbReference type="PANTHER" id="PTHR43386:SF5">
    <property type="entry name" value="PUTRESCINE EXPORT SYSTEM PERMEASE PROTEIN SAPC"/>
    <property type="match status" value="1"/>
</dbReference>
<evidence type="ECO:0000256" key="4">
    <source>
        <dbReference type="ARBA" id="ARBA00022519"/>
    </source>
</evidence>
<dbReference type="SUPFAM" id="SSF161098">
    <property type="entry name" value="MetI-like"/>
    <property type="match status" value="1"/>
</dbReference>
<feature type="transmembrane region" description="Helical" evidence="9">
    <location>
        <begin position="97"/>
        <end position="120"/>
    </location>
</feature>
<dbReference type="Gene3D" id="1.10.3720.10">
    <property type="entry name" value="MetI-like"/>
    <property type="match status" value="1"/>
</dbReference>
<dbReference type="Pfam" id="PF12911">
    <property type="entry name" value="OppC_N"/>
    <property type="match status" value="1"/>
</dbReference>
<feature type="transmembrane region" description="Helical" evidence="9">
    <location>
        <begin position="28"/>
        <end position="50"/>
    </location>
</feature>
<comment type="similarity">
    <text evidence="8">Belongs to the binding-protein-dependent transport system permease family. OppBC subfamily.</text>
</comment>
<dbReference type="RefSeq" id="WP_109338989.1">
    <property type="nucleotide sequence ID" value="NZ_CP029347.1"/>
</dbReference>
<evidence type="ECO:0000256" key="3">
    <source>
        <dbReference type="ARBA" id="ARBA00022475"/>
    </source>
</evidence>
<dbReference type="InterPro" id="IPR050366">
    <property type="entry name" value="BP-dependent_transpt_permease"/>
</dbReference>
<evidence type="ECO:0000313" key="11">
    <source>
        <dbReference type="EMBL" id="AWL11330.1"/>
    </source>
</evidence>
<organism evidence="11 12">
    <name type="scientific">Saliniradius amylolyticus</name>
    <dbReference type="NCBI Taxonomy" id="2183582"/>
    <lineage>
        <taxon>Bacteria</taxon>
        <taxon>Pseudomonadati</taxon>
        <taxon>Pseudomonadota</taxon>
        <taxon>Gammaproteobacteria</taxon>
        <taxon>Alteromonadales</taxon>
        <taxon>Alteromonadaceae</taxon>
        <taxon>Saliniradius</taxon>
    </lineage>
</organism>
<keyword evidence="2 9" id="KW-0813">Transport</keyword>
<evidence type="ECO:0000259" key="10">
    <source>
        <dbReference type="PROSITE" id="PS50928"/>
    </source>
</evidence>
<accession>A0A2S2E247</accession>
<evidence type="ECO:0000256" key="1">
    <source>
        <dbReference type="ARBA" id="ARBA00004429"/>
    </source>
</evidence>
<evidence type="ECO:0000313" key="12">
    <source>
        <dbReference type="Proteomes" id="UP000245728"/>
    </source>
</evidence>
<dbReference type="InterPro" id="IPR025966">
    <property type="entry name" value="OppC_N"/>
</dbReference>
<evidence type="ECO:0000256" key="8">
    <source>
        <dbReference type="ARBA" id="ARBA00024202"/>
    </source>
</evidence>
<evidence type="ECO:0000256" key="6">
    <source>
        <dbReference type="ARBA" id="ARBA00022989"/>
    </source>
</evidence>
<feature type="transmembrane region" description="Helical" evidence="9">
    <location>
        <begin position="261"/>
        <end position="284"/>
    </location>
</feature>
<dbReference type="InterPro" id="IPR000515">
    <property type="entry name" value="MetI-like"/>
</dbReference>
<keyword evidence="6 9" id="KW-1133">Transmembrane helix</keyword>
<keyword evidence="7 9" id="KW-0472">Membrane</keyword>
<keyword evidence="3" id="KW-1003">Cell membrane</keyword>
<keyword evidence="12" id="KW-1185">Reference proteome</keyword>
<feature type="transmembrane region" description="Helical" evidence="9">
    <location>
        <begin position="215"/>
        <end position="241"/>
    </location>
</feature>
<dbReference type="PROSITE" id="PS50928">
    <property type="entry name" value="ABC_TM1"/>
    <property type="match status" value="1"/>
</dbReference>
<dbReference type="InterPro" id="IPR035906">
    <property type="entry name" value="MetI-like_sf"/>
</dbReference>
<evidence type="ECO:0000256" key="2">
    <source>
        <dbReference type="ARBA" id="ARBA00022448"/>
    </source>
</evidence>
<dbReference type="GO" id="GO:0005886">
    <property type="term" value="C:plasma membrane"/>
    <property type="evidence" value="ECO:0007669"/>
    <property type="project" value="UniProtKB-SubCell"/>
</dbReference>
<feature type="transmembrane region" description="Helical" evidence="9">
    <location>
        <begin position="140"/>
        <end position="170"/>
    </location>
</feature>
<sequence length="297" mass="32182">MPKFSFYLDEEFPSPFQQTWQELNNNHVALAGIWCLGIFVLLAIIGPLLMPYGPYEQNTNTILLPPAWDANGNITHVFGTDSLGRDILTRVLYGCRITLGTSLIMVICAMLIGCTIGAYAGMVRGLRSSLLNHLLDAVMAIPTLLIAIIIVAILGTGLVNSAWAIMLALIPQFIHHTRGLVSSQMHKDYVIAARLDGAGNWRVLRKGILPNMIEMLVVQGTMALSIAILDITALGFLNLGAQAPSPELGSMLSDTLKIAYIAPWSLAIPGAAIFLLVLSVNLIGDGLRTALRKRLEQ</sequence>
<proteinExistence type="inferred from homology"/>
<dbReference type="EMBL" id="CP029347">
    <property type="protein sequence ID" value="AWL11330.1"/>
    <property type="molecule type" value="Genomic_DNA"/>
</dbReference>
<name>A0A2S2E247_9ALTE</name>
<reference evidence="11 12" key="1">
    <citation type="submission" date="2018-05" db="EMBL/GenBank/DDBJ databases">
        <title>Salinimonas sp. HMF8227 Genome sequencing and assembly.</title>
        <authorList>
            <person name="Kang H."/>
            <person name="Kang J."/>
            <person name="Cha I."/>
            <person name="Kim H."/>
            <person name="Joh K."/>
        </authorList>
    </citation>
    <scope>NUCLEOTIDE SEQUENCE [LARGE SCALE GENOMIC DNA]</scope>
    <source>
        <strain evidence="11 12">HMF8227</strain>
    </source>
</reference>
<feature type="domain" description="ABC transmembrane type-1" evidence="10">
    <location>
        <begin position="99"/>
        <end position="284"/>
    </location>
</feature>
<keyword evidence="5 9" id="KW-0812">Transmembrane</keyword>
<evidence type="ECO:0000256" key="5">
    <source>
        <dbReference type="ARBA" id="ARBA00022692"/>
    </source>
</evidence>
<keyword evidence="4" id="KW-0997">Cell inner membrane</keyword>
<protein>
    <submittedName>
        <fullName evidence="11">Peptide transport system permease protein</fullName>
    </submittedName>
</protein>